<feature type="chain" id="PRO_5046113035" evidence="1">
    <location>
        <begin position="21"/>
        <end position="157"/>
    </location>
</feature>
<keyword evidence="3" id="KW-1185">Reference proteome</keyword>
<dbReference type="Pfam" id="PF11322">
    <property type="entry name" value="DUF3124"/>
    <property type="match status" value="1"/>
</dbReference>
<evidence type="ECO:0000313" key="3">
    <source>
        <dbReference type="Proteomes" id="UP001431221"/>
    </source>
</evidence>
<evidence type="ECO:0000256" key="1">
    <source>
        <dbReference type="SAM" id="SignalP"/>
    </source>
</evidence>
<dbReference type="EMBL" id="JALNMJ010000022">
    <property type="protein sequence ID" value="MCK7615159.1"/>
    <property type="molecule type" value="Genomic_DNA"/>
</dbReference>
<organism evidence="2 3">
    <name type="scientific">Roseibium sediminicola</name>
    <dbReference type="NCBI Taxonomy" id="2933272"/>
    <lineage>
        <taxon>Bacteria</taxon>
        <taxon>Pseudomonadati</taxon>
        <taxon>Pseudomonadota</taxon>
        <taxon>Alphaproteobacteria</taxon>
        <taxon>Hyphomicrobiales</taxon>
        <taxon>Stappiaceae</taxon>
        <taxon>Roseibium</taxon>
    </lineage>
</organism>
<proteinExistence type="predicted"/>
<evidence type="ECO:0000313" key="2">
    <source>
        <dbReference type="EMBL" id="MCK7615159.1"/>
    </source>
</evidence>
<comment type="caution">
    <text evidence="2">The sequence shown here is derived from an EMBL/GenBank/DDBJ whole genome shotgun (WGS) entry which is preliminary data.</text>
</comment>
<feature type="signal peptide" evidence="1">
    <location>
        <begin position="1"/>
        <end position="20"/>
    </location>
</feature>
<dbReference type="RefSeq" id="WP_248158190.1">
    <property type="nucleotide sequence ID" value="NZ_JALNMJ010000022.1"/>
</dbReference>
<protein>
    <submittedName>
        <fullName evidence="2">DUF3124 domain-containing protein</fullName>
    </submittedName>
</protein>
<dbReference type="InterPro" id="IPR021471">
    <property type="entry name" value="DUF3124"/>
</dbReference>
<reference evidence="2" key="1">
    <citation type="submission" date="2022-04" db="EMBL/GenBank/DDBJ databases">
        <title>Roseibium sp. CAU 1639 isolated from mud.</title>
        <authorList>
            <person name="Kim W."/>
        </authorList>
    </citation>
    <scope>NUCLEOTIDE SEQUENCE</scope>
    <source>
        <strain evidence="2">CAU 1639</strain>
    </source>
</reference>
<accession>A0ABT0H0E0</accession>
<name>A0ABT0H0E0_9HYPH</name>
<gene>
    <name evidence="2" type="ORF">M0H32_23585</name>
</gene>
<dbReference type="Proteomes" id="UP001431221">
    <property type="component" value="Unassembled WGS sequence"/>
</dbReference>
<sequence length="157" mass="16643">MLKLLPGLFLLLNLLVPAQAQDVLQKALGESIYVPAYSRIFSYPTRSDLLATTLAVHNVDPKTPITLTSVAYHGEDGKWLRSLLDTPVTLAPLQSTSVLVPINDTSGGVGANFLVEWSSETPALSPIAEAIMTSGSGGPGPSFTSRGRVIERRVAGD</sequence>
<keyword evidence="1" id="KW-0732">Signal</keyword>